<evidence type="ECO:0008006" key="11">
    <source>
        <dbReference type="Google" id="ProtNLM"/>
    </source>
</evidence>
<organism evidence="9 10">
    <name type="scientific">Cochliobolus carbonum (strain 26-R-13)</name>
    <name type="common">Maize leaf spot fungus</name>
    <name type="synonym">Bipolaris zeicola</name>
    <dbReference type="NCBI Taxonomy" id="930089"/>
    <lineage>
        <taxon>Eukaryota</taxon>
        <taxon>Fungi</taxon>
        <taxon>Dikarya</taxon>
        <taxon>Ascomycota</taxon>
        <taxon>Pezizomycotina</taxon>
        <taxon>Dothideomycetes</taxon>
        <taxon>Pleosporomycetidae</taxon>
        <taxon>Pleosporales</taxon>
        <taxon>Pleosporineae</taxon>
        <taxon>Pleosporaceae</taxon>
        <taxon>Bipolaris</taxon>
    </lineage>
</organism>
<dbReference type="PRINTS" id="PR00385">
    <property type="entry name" value="P450"/>
</dbReference>
<dbReference type="InterPro" id="IPR001128">
    <property type="entry name" value="Cyt_P450"/>
</dbReference>
<dbReference type="InterPro" id="IPR036396">
    <property type="entry name" value="Cyt_P450_sf"/>
</dbReference>
<dbReference type="PROSITE" id="PS00086">
    <property type="entry name" value="CYTOCHROME_P450"/>
    <property type="match status" value="1"/>
</dbReference>
<evidence type="ECO:0000256" key="7">
    <source>
        <dbReference type="RuleBase" id="RU000461"/>
    </source>
</evidence>
<evidence type="ECO:0000256" key="1">
    <source>
        <dbReference type="ARBA" id="ARBA00001971"/>
    </source>
</evidence>
<keyword evidence="5 6" id="KW-0408">Iron</keyword>
<dbReference type="EMBL" id="KI964760">
    <property type="protein sequence ID" value="EUC29226.1"/>
    <property type="molecule type" value="Genomic_DNA"/>
</dbReference>
<dbReference type="RefSeq" id="XP_007716478.1">
    <property type="nucleotide sequence ID" value="XM_007718288.1"/>
</dbReference>
<evidence type="ECO:0000313" key="10">
    <source>
        <dbReference type="Proteomes" id="UP000053841"/>
    </source>
</evidence>
<keyword evidence="8" id="KW-1133">Transmembrane helix</keyword>
<dbReference type="GO" id="GO:0005506">
    <property type="term" value="F:iron ion binding"/>
    <property type="evidence" value="ECO:0007669"/>
    <property type="project" value="InterPro"/>
</dbReference>
<evidence type="ECO:0000256" key="2">
    <source>
        <dbReference type="ARBA" id="ARBA00010617"/>
    </source>
</evidence>
<keyword evidence="4 6" id="KW-0479">Metal-binding</keyword>
<dbReference type="Gene3D" id="1.10.630.10">
    <property type="entry name" value="Cytochrome P450"/>
    <property type="match status" value="1"/>
</dbReference>
<dbReference type="GeneID" id="19149239"/>
<dbReference type="OrthoDB" id="1470350at2759"/>
<dbReference type="InterPro" id="IPR002401">
    <property type="entry name" value="Cyt_P450_E_grp-I"/>
</dbReference>
<reference evidence="9 10" key="1">
    <citation type="journal article" date="2013" name="PLoS Genet.">
        <title>Comparative genome structure, secondary metabolite, and effector coding capacity across Cochliobolus pathogens.</title>
        <authorList>
            <person name="Condon B.J."/>
            <person name="Leng Y."/>
            <person name="Wu D."/>
            <person name="Bushley K.E."/>
            <person name="Ohm R.A."/>
            <person name="Otillar R."/>
            <person name="Martin J."/>
            <person name="Schackwitz W."/>
            <person name="Grimwood J."/>
            <person name="MohdZainudin N."/>
            <person name="Xue C."/>
            <person name="Wang R."/>
            <person name="Manning V.A."/>
            <person name="Dhillon B."/>
            <person name="Tu Z.J."/>
            <person name="Steffenson B.J."/>
            <person name="Salamov A."/>
            <person name="Sun H."/>
            <person name="Lowry S."/>
            <person name="LaButti K."/>
            <person name="Han J."/>
            <person name="Copeland A."/>
            <person name="Lindquist E."/>
            <person name="Barry K."/>
            <person name="Schmutz J."/>
            <person name="Baker S.E."/>
            <person name="Ciuffetti L.M."/>
            <person name="Grigoriev I.V."/>
            <person name="Zhong S."/>
            <person name="Turgeon B.G."/>
        </authorList>
    </citation>
    <scope>NUCLEOTIDE SEQUENCE [LARGE SCALE GENOMIC DNA]</scope>
    <source>
        <strain evidence="9 10">26-R-13</strain>
    </source>
</reference>
<feature type="binding site" description="axial binding residue" evidence="6">
    <location>
        <position position="452"/>
    </location>
    <ligand>
        <name>heme</name>
        <dbReference type="ChEBI" id="CHEBI:30413"/>
    </ligand>
    <ligandPart>
        <name>Fe</name>
        <dbReference type="ChEBI" id="CHEBI:18248"/>
    </ligandPart>
</feature>
<evidence type="ECO:0000256" key="5">
    <source>
        <dbReference type="ARBA" id="ARBA00023004"/>
    </source>
</evidence>
<comment type="cofactor">
    <cofactor evidence="1 6">
        <name>heme</name>
        <dbReference type="ChEBI" id="CHEBI:30413"/>
    </cofactor>
</comment>
<dbReference type="Pfam" id="PF00067">
    <property type="entry name" value="p450"/>
    <property type="match status" value="1"/>
</dbReference>
<dbReference type="GO" id="GO:0020037">
    <property type="term" value="F:heme binding"/>
    <property type="evidence" value="ECO:0007669"/>
    <property type="project" value="InterPro"/>
</dbReference>
<dbReference type="KEGG" id="bze:COCCADRAFT_40381"/>
<keyword evidence="7" id="KW-0560">Oxidoreductase</keyword>
<comment type="similarity">
    <text evidence="2 7">Belongs to the cytochrome P450 family.</text>
</comment>
<dbReference type="PANTHER" id="PTHR24305">
    <property type="entry name" value="CYTOCHROME P450"/>
    <property type="match status" value="1"/>
</dbReference>
<dbReference type="InterPro" id="IPR017972">
    <property type="entry name" value="Cyt_P450_CS"/>
</dbReference>
<keyword evidence="8" id="KW-0812">Transmembrane</keyword>
<dbReference type="HOGENOM" id="CLU_001570_14_11_1"/>
<feature type="transmembrane region" description="Helical" evidence="8">
    <location>
        <begin position="20"/>
        <end position="44"/>
    </location>
</feature>
<keyword evidence="7" id="KW-0503">Monooxygenase</keyword>
<dbReference type="PANTHER" id="PTHR24305:SF210">
    <property type="entry name" value="CYTOCHROME P450 MONOOXYGENASE ASQL-RELATED"/>
    <property type="match status" value="1"/>
</dbReference>
<evidence type="ECO:0000313" key="9">
    <source>
        <dbReference type="EMBL" id="EUC29226.1"/>
    </source>
</evidence>
<dbReference type="AlphaFoldDB" id="W6YDH3"/>
<evidence type="ECO:0000256" key="8">
    <source>
        <dbReference type="SAM" id="Phobius"/>
    </source>
</evidence>
<dbReference type="Proteomes" id="UP000053841">
    <property type="component" value="Unassembled WGS sequence"/>
</dbReference>
<keyword evidence="3 6" id="KW-0349">Heme</keyword>
<protein>
    <recommendedName>
        <fullName evidence="11">Cytochrome P450 monooxygenase</fullName>
    </recommendedName>
</protein>
<keyword evidence="10" id="KW-1185">Reference proteome</keyword>
<evidence type="ECO:0000256" key="3">
    <source>
        <dbReference type="ARBA" id="ARBA00022617"/>
    </source>
</evidence>
<dbReference type="eggNOG" id="KOG0158">
    <property type="taxonomic scope" value="Eukaryota"/>
</dbReference>
<proteinExistence type="inferred from homology"/>
<accession>W6YDH3</accession>
<dbReference type="PRINTS" id="PR00463">
    <property type="entry name" value="EP450I"/>
</dbReference>
<dbReference type="CDD" id="cd11058">
    <property type="entry name" value="CYP60B-like"/>
    <property type="match status" value="1"/>
</dbReference>
<dbReference type="GO" id="GO:0016705">
    <property type="term" value="F:oxidoreductase activity, acting on paired donors, with incorporation or reduction of molecular oxygen"/>
    <property type="evidence" value="ECO:0007669"/>
    <property type="project" value="InterPro"/>
</dbReference>
<dbReference type="GO" id="GO:0004497">
    <property type="term" value="F:monooxygenase activity"/>
    <property type="evidence" value="ECO:0007669"/>
    <property type="project" value="UniProtKB-KW"/>
</dbReference>
<name>W6YDH3_COCC2</name>
<sequence>MTVLSKFDFNLGAIRQEHLLLYLPAIGAIIVLRLVLGVAYNLFLHPLKKFPGPKIAAATNLYLFYRLTRGEESSWITECHEKYGEVVRYAPGKLSYISPQAWKDIAGHRAGGRAEFLKDPKAYSPDVNGDYNVATEPTSESHGRVRRVFTNAFSDKALKLQEPLIAHYVNKLKKIIDKNVATDPETHIDLVRLYNCTTFDIMGDLTFGEPLGMLDTGKYTTWVRAVFESIKILCLSRLVKQYPALGLVMKALMPPSLRGKDLEHFRHAADRVDKRLAKGTDIGKSDIWKLVLENQKVQLPLSKMHANASAFMVAGTETTATLLSGLTYLLLMHPDKMKKVVEEVRALPQEDLTLEVLPRLQYLSACFQEAFRCYPPVPIGLPRVVPPGGGSICGEWVPEKTSVAVSQKAAYSSPLNFKDPKDFIPERWLPGSGYDTDRKDVLQPFSFGPRNCIGKNLAHHEMRIIAAMMLWHYDLEICPESKNWIDQKVYTLWDKPELKVKIKPVQR</sequence>
<keyword evidence="8" id="KW-0472">Membrane</keyword>
<evidence type="ECO:0000256" key="4">
    <source>
        <dbReference type="ARBA" id="ARBA00022723"/>
    </source>
</evidence>
<evidence type="ECO:0000256" key="6">
    <source>
        <dbReference type="PIRSR" id="PIRSR602401-1"/>
    </source>
</evidence>
<dbReference type="SUPFAM" id="SSF48264">
    <property type="entry name" value="Cytochrome P450"/>
    <property type="match status" value="1"/>
</dbReference>
<gene>
    <name evidence="9" type="ORF">COCCADRAFT_40381</name>
</gene>
<dbReference type="InterPro" id="IPR050121">
    <property type="entry name" value="Cytochrome_P450_monoxygenase"/>
</dbReference>